<proteinExistence type="predicted"/>
<protein>
    <submittedName>
        <fullName evidence="2">GapA-binding peptide SR1P</fullName>
    </submittedName>
</protein>
<name>A0A7X2ZE12_9BACL</name>
<reference evidence="2 3" key="1">
    <citation type="submission" date="2019-11" db="EMBL/GenBank/DDBJ databases">
        <title>Draft genome sequences of five Paenibacillus species of dairy origin.</title>
        <authorList>
            <person name="Olajide A.M."/>
            <person name="Chen S."/>
            <person name="Lapointe G."/>
        </authorList>
    </citation>
    <scope>NUCLEOTIDE SEQUENCE [LARGE SCALE GENOMIC DNA]</scope>
    <source>
        <strain evidence="2 3">2CS3</strain>
    </source>
</reference>
<dbReference type="Pfam" id="PF13790">
    <property type="entry name" value="SR1P"/>
    <property type="match status" value="1"/>
</dbReference>
<feature type="compositionally biased region" description="Polar residues" evidence="1">
    <location>
        <begin position="55"/>
        <end position="64"/>
    </location>
</feature>
<dbReference type="RefSeq" id="WP_054795891.1">
    <property type="nucleotide sequence ID" value="NZ_JARTHJ010000051.1"/>
</dbReference>
<keyword evidence="3" id="KW-1185">Reference proteome</keyword>
<dbReference type="AlphaFoldDB" id="A0A7X2ZE12"/>
<comment type="caution">
    <text evidence="2">The sequence shown here is derived from an EMBL/GenBank/DDBJ whole genome shotgun (WGS) entry which is preliminary data.</text>
</comment>
<sequence length="86" mass="9054">MERSGGLKVDAAAKVSEAGQGHLGTILCKHCGQLIGTQETRKVTFYYSQCDDPSCSGNSRSAESSGAGLGEDGAQPLHMRTYTELC</sequence>
<feature type="region of interest" description="Disordered" evidence="1">
    <location>
        <begin position="53"/>
        <end position="74"/>
    </location>
</feature>
<gene>
    <name evidence="2" type="ORF">GNP93_21440</name>
</gene>
<accession>A0A7X2ZE12</accession>
<dbReference type="EMBL" id="WNZX01000022">
    <property type="protein sequence ID" value="MUG73199.1"/>
    <property type="molecule type" value="Genomic_DNA"/>
</dbReference>
<dbReference type="InterPro" id="IPR025236">
    <property type="entry name" value="SR1P"/>
</dbReference>
<evidence type="ECO:0000313" key="3">
    <source>
        <dbReference type="Proteomes" id="UP000450917"/>
    </source>
</evidence>
<organism evidence="2 3">
    <name type="scientific">Paenibacillus validus</name>
    <dbReference type="NCBI Taxonomy" id="44253"/>
    <lineage>
        <taxon>Bacteria</taxon>
        <taxon>Bacillati</taxon>
        <taxon>Bacillota</taxon>
        <taxon>Bacilli</taxon>
        <taxon>Bacillales</taxon>
        <taxon>Paenibacillaceae</taxon>
        <taxon>Paenibacillus</taxon>
    </lineage>
</organism>
<evidence type="ECO:0000256" key="1">
    <source>
        <dbReference type="SAM" id="MobiDB-lite"/>
    </source>
</evidence>
<evidence type="ECO:0000313" key="2">
    <source>
        <dbReference type="EMBL" id="MUG73199.1"/>
    </source>
</evidence>
<dbReference type="Proteomes" id="UP000450917">
    <property type="component" value="Unassembled WGS sequence"/>
</dbReference>